<protein>
    <recommendedName>
        <fullName evidence="2">UFSP2 second domain-containing protein</fullName>
    </recommendedName>
</protein>
<dbReference type="InterPro" id="IPR049387">
    <property type="entry name" value="UFSP2-like_2nd"/>
</dbReference>
<dbReference type="GO" id="GO:0071567">
    <property type="term" value="F:deUFMylase activity"/>
    <property type="evidence" value="ECO:0007669"/>
    <property type="project" value="TreeGrafter"/>
</dbReference>
<comment type="caution">
    <text evidence="3">The sequence shown here is derived from an EMBL/GenBank/DDBJ whole genome shotgun (WGS) entry which is preliminary data.</text>
</comment>
<proteinExistence type="inferred from homology"/>
<dbReference type="PANTHER" id="PTHR48153:SF2">
    <property type="entry name" value="UFM1-SPECIFIC PROTEASE 2"/>
    <property type="match status" value="1"/>
</dbReference>
<evidence type="ECO:0000259" key="2">
    <source>
        <dbReference type="Pfam" id="PF20908"/>
    </source>
</evidence>
<name>A0AAV8T425_9ROSI</name>
<dbReference type="PANTHER" id="PTHR48153">
    <property type="entry name" value="UFM1-SPECIFIC PROTEASE 2"/>
    <property type="match status" value="1"/>
</dbReference>
<evidence type="ECO:0000313" key="3">
    <source>
        <dbReference type="EMBL" id="KAJ8761497.1"/>
    </source>
</evidence>
<evidence type="ECO:0000256" key="1">
    <source>
        <dbReference type="ARBA" id="ARBA00008552"/>
    </source>
</evidence>
<keyword evidence="4" id="KW-1185">Reference proteome</keyword>
<evidence type="ECO:0000313" key="4">
    <source>
        <dbReference type="Proteomes" id="UP001159364"/>
    </source>
</evidence>
<dbReference type="AlphaFoldDB" id="A0AAV8T425"/>
<reference evidence="3 4" key="1">
    <citation type="submission" date="2021-09" db="EMBL/GenBank/DDBJ databases">
        <title>Genomic insights and catalytic innovation underlie evolution of tropane alkaloids biosynthesis.</title>
        <authorList>
            <person name="Wang Y.-J."/>
            <person name="Tian T."/>
            <person name="Huang J.-P."/>
            <person name="Huang S.-X."/>
        </authorList>
    </citation>
    <scope>NUCLEOTIDE SEQUENCE [LARGE SCALE GENOMIC DNA]</scope>
    <source>
        <strain evidence="3">KIB-2018</strain>
        <tissue evidence="3">Leaf</tissue>
    </source>
</reference>
<organism evidence="3 4">
    <name type="scientific">Erythroxylum novogranatense</name>
    <dbReference type="NCBI Taxonomy" id="1862640"/>
    <lineage>
        <taxon>Eukaryota</taxon>
        <taxon>Viridiplantae</taxon>
        <taxon>Streptophyta</taxon>
        <taxon>Embryophyta</taxon>
        <taxon>Tracheophyta</taxon>
        <taxon>Spermatophyta</taxon>
        <taxon>Magnoliopsida</taxon>
        <taxon>eudicotyledons</taxon>
        <taxon>Gunneridae</taxon>
        <taxon>Pentapetalae</taxon>
        <taxon>rosids</taxon>
        <taxon>fabids</taxon>
        <taxon>Malpighiales</taxon>
        <taxon>Erythroxylaceae</taxon>
        <taxon>Erythroxylum</taxon>
    </lineage>
</organism>
<dbReference type="EMBL" id="JAIWQS010000006">
    <property type="protein sequence ID" value="KAJ8761497.1"/>
    <property type="molecule type" value="Genomic_DNA"/>
</dbReference>
<gene>
    <name evidence="3" type="ORF">K2173_001631</name>
</gene>
<dbReference type="Pfam" id="PF20908">
    <property type="entry name" value="UfSP2_N"/>
    <property type="match status" value="1"/>
</dbReference>
<accession>A0AAV8T425</accession>
<feature type="domain" description="UFSP2 second" evidence="2">
    <location>
        <begin position="4"/>
        <end position="59"/>
    </location>
</feature>
<comment type="similarity">
    <text evidence="1">Belongs to the peptidase C78 family.</text>
</comment>
<dbReference type="Proteomes" id="UP001159364">
    <property type="component" value="Linkage Group LG06"/>
</dbReference>
<sequence>MLHAYRFNPPGILHPVTVIYELNYGETELKRVEARRSRHLRLGLPFNRPLLRIANALNFNLVKDSVGSKSRGKGLPMLKDVHFGIPSSGVSGGIISLVQGSYEYYQMALMTRSSICALLKAGDALIVLYRLSFLGLDSSVIHLSTFLLIGMSGTCWHSKSGVLCAYQI</sequence>